<reference evidence="1 2" key="1">
    <citation type="submission" date="2020-04" db="EMBL/GenBank/DDBJ databases">
        <title>Perkinsus chesapeaki whole genome sequence.</title>
        <authorList>
            <person name="Bogema D.R."/>
        </authorList>
    </citation>
    <scope>NUCLEOTIDE SEQUENCE [LARGE SCALE GENOMIC DNA]</scope>
    <source>
        <strain evidence="1">ATCC PRA-425</strain>
    </source>
</reference>
<dbReference type="AlphaFoldDB" id="A0A7J6KPD7"/>
<dbReference type="EMBL" id="JAAPAO010001750">
    <property type="protein sequence ID" value="KAF4648910.1"/>
    <property type="molecule type" value="Genomic_DNA"/>
</dbReference>
<comment type="caution">
    <text evidence="1">The sequence shown here is derived from an EMBL/GenBank/DDBJ whole genome shotgun (WGS) entry which is preliminary data.</text>
</comment>
<protein>
    <submittedName>
        <fullName evidence="1">Uncharacterized protein</fullName>
    </submittedName>
</protein>
<accession>A0A7J6KPD7</accession>
<evidence type="ECO:0000313" key="2">
    <source>
        <dbReference type="Proteomes" id="UP000591131"/>
    </source>
</evidence>
<sequence>MVENPSAADLQALAEAFGLPGDTEGYLLAEIPEKIINDVTKNMDLLSAITLRAHISALKDKVKSDRQNSFTNNSLEVASSHNSTYQAPSTLPAITKIPIPDNKKYVGLDDERSISHFTEQLLAESLQQELEPKASWRYILDAFAYGPRSTISTAVKQLCQDGEWMHDYDAMI</sequence>
<dbReference type="Proteomes" id="UP000591131">
    <property type="component" value="Unassembled WGS sequence"/>
</dbReference>
<name>A0A7J6KPD7_PERCH</name>
<feature type="non-terminal residue" evidence="1">
    <location>
        <position position="172"/>
    </location>
</feature>
<evidence type="ECO:0000313" key="1">
    <source>
        <dbReference type="EMBL" id="KAF4648910.1"/>
    </source>
</evidence>
<proteinExistence type="predicted"/>
<organism evidence="1 2">
    <name type="scientific">Perkinsus chesapeaki</name>
    <name type="common">Clam parasite</name>
    <name type="synonym">Perkinsus andrewsi</name>
    <dbReference type="NCBI Taxonomy" id="330153"/>
    <lineage>
        <taxon>Eukaryota</taxon>
        <taxon>Sar</taxon>
        <taxon>Alveolata</taxon>
        <taxon>Perkinsozoa</taxon>
        <taxon>Perkinsea</taxon>
        <taxon>Perkinsida</taxon>
        <taxon>Perkinsidae</taxon>
        <taxon>Perkinsus</taxon>
    </lineage>
</organism>
<keyword evidence="2" id="KW-1185">Reference proteome</keyword>
<gene>
    <name evidence="1" type="ORF">FOL47_002671</name>
</gene>